<dbReference type="PROSITE" id="PS50164">
    <property type="entry name" value="GIY_YIG"/>
    <property type="match status" value="1"/>
</dbReference>
<reference evidence="3" key="2">
    <citation type="submission" date="2020-09" db="EMBL/GenBank/DDBJ databases">
        <authorList>
            <person name="Sun Q."/>
            <person name="Zhou Y."/>
        </authorList>
    </citation>
    <scope>NUCLEOTIDE SEQUENCE</scope>
    <source>
        <strain evidence="3">CGMCC 1.15958</strain>
    </source>
</reference>
<dbReference type="InterPro" id="IPR050190">
    <property type="entry name" value="UPF0213_domain"/>
</dbReference>
<dbReference type="Gene3D" id="3.40.1440.10">
    <property type="entry name" value="GIY-YIG endonuclease"/>
    <property type="match status" value="1"/>
</dbReference>
<evidence type="ECO:0000259" key="2">
    <source>
        <dbReference type="PROSITE" id="PS50164"/>
    </source>
</evidence>
<protein>
    <recommendedName>
        <fullName evidence="2">GIY-YIG domain-containing protein</fullName>
    </recommendedName>
</protein>
<dbReference type="Proteomes" id="UP000609064">
    <property type="component" value="Unassembled WGS sequence"/>
</dbReference>
<dbReference type="PANTHER" id="PTHR34477">
    <property type="entry name" value="UPF0213 PROTEIN YHBQ"/>
    <property type="match status" value="1"/>
</dbReference>
<dbReference type="SUPFAM" id="SSF82771">
    <property type="entry name" value="GIY-YIG endonuclease"/>
    <property type="match status" value="1"/>
</dbReference>
<feature type="domain" description="GIY-YIG" evidence="2">
    <location>
        <begin position="2"/>
        <end position="76"/>
    </location>
</feature>
<evidence type="ECO:0000313" key="3">
    <source>
        <dbReference type="EMBL" id="GGD74144.1"/>
    </source>
</evidence>
<sequence>MNTYYVYITTNPRKNVLYTGVTNNLRQRMNQHYENKGKSETFAGKYYCYNLIYFEEFTDIKQAIEREKEIKILRRE</sequence>
<gene>
    <name evidence="3" type="ORF">GCM10011514_42820</name>
</gene>
<comment type="caution">
    <text evidence="3">The sequence shown here is derived from an EMBL/GenBank/DDBJ whole genome shotgun (WGS) entry which is preliminary data.</text>
</comment>
<accession>A0A916Z3D2</accession>
<evidence type="ECO:0000313" key="4">
    <source>
        <dbReference type="Proteomes" id="UP000609064"/>
    </source>
</evidence>
<organism evidence="3 4">
    <name type="scientific">Emticicia aquatilis</name>
    <dbReference type="NCBI Taxonomy" id="1537369"/>
    <lineage>
        <taxon>Bacteria</taxon>
        <taxon>Pseudomonadati</taxon>
        <taxon>Bacteroidota</taxon>
        <taxon>Cytophagia</taxon>
        <taxon>Cytophagales</taxon>
        <taxon>Leadbetterellaceae</taxon>
        <taxon>Emticicia</taxon>
    </lineage>
</organism>
<dbReference type="RefSeq" id="WP_188769224.1">
    <property type="nucleotide sequence ID" value="NZ_BMKK01000010.1"/>
</dbReference>
<dbReference type="PANTHER" id="PTHR34477:SF5">
    <property type="entry name" value="BSL5627 PROTEIN"/>
    <property type="match status" value="1"/>
</dbReference>
<dbReference type="Pfam" id="PF01541">
    <property type="entry name" value="GIY-YIG"/>
    <property type="match status" value="1"/>
</dbReference>
<comment type="similarity">
    <text evidence="1">Belongs to the UPF0213 family.</text>
</comment>
<reference evidence="3" key="1">
    <citation type="journal article" date="2014" name="Int. J. Syst. Evol. Microbiol.">
        <title>Complete genome sequence of Corynebacterium casei LMG S-19264T (=DSM 44701T), isolated from a smear-ripened cheese.</title>
        <authorList>
            <consortium name="US DOE Joint Genome Institute (JGI-PGF)"/>
            <person name="Walter F."/>
            <person name="Albersmeier A."/>
            <person name="Kalinowski J."/>
            <person name="Ruckert C."/>
        </authorList>
    </citation>
    <scope>NUCLEOTIDE SEQUENCE</scope>
    <source>
        <strain evidence="3">CGMCC 1.15958</strain>
    </source>
</reference>
<dbReference type="InterPro" id="IPR000305">
    <property type="entry name" value="GIY-YIG_endonuc"/>
</dbReference>
<name>A0A916Z3D2_9BACT</name>
<evidence type="ECO:0000256" key="1">
    <source>
        <dbReference type="ARBA" id="ARBA00007435"/>
    </source>
</evidence>
<dbReference type="AlphaFoldDB" id="A0A916Z3D2"/>
<dbReference type="InterPro" id="IPR035901">
    <property type="entry name" value="GIY-YIG_endonuc_sf"/>
</dbReference>
<dbReference type="EMBL" id="BMKK01000010">
    <property type="protein sequence ID" value="GGD74144.1"/>
    <property type="molecule type" value="Genomic_DNA"/>
</dbReference>
<keyword evidence="4" id="KW-1185">Reference proteome</keyword>
<proteinExistence type="inferred from homology"/>